<accession>A0A0D6L625</accession>
<reference evidence="1 2" key="1">
    <citation type="submission" date="2013-05" db="EMBL/GenBank/DDBJ databases">
        <title>Draft genome of the parasitic nematode Anyclostoma ceylanicum.</title>
        <authorList>
            <person name="Mitreva M."/>
        </authorList>
    </citation>
    <scope>NUCLEOTIDE SEQUENCE [LARGE SCALE GENOMIC DNA]</scope>
</reference>
<feature type="non-terminal residue" evidence="1">
    <location>
        <position position="140"/>
    </location>
</feature>
<proteinExistence type="predicted"/>
<keyword evidence="2" id="KW-1185">Reference proteome</keyword>
<evidence type="ECO:0000313" key="1">
    <source>
        <dbReference type="EMBL" id="EPB67035.1"/>
    </source>
</evidence>
<gene>
    <name evidence="1" type="ORF">ANCCEY_13874</name>
</gene>
<feature type="non-terminal residue" evidence="1">
    <location>
        <position position="1"/>
    </location>
</feature>
<sequence>AVHPWLSGWLEVYTANIILENEQKVRLLRFATLASLRKEEHDSGEESDGGGERQGFFVGGSEHSTITVHILEEAECVWGILLQVLTYLQVIRVVEEVTRMNLMRSWWSFSCGKTVSPLMMGHFVLLTSLRVGSFWKASCR</sequence>
<organism evidence="1 2">
    <name type="scientific">Ancylostoma ceylanicum</name>
    <dbReference type="NCBI Taxonomy" id="53326"/>
    <lineage>
        <taxon>Eukaryota</taxon>
        <taxon>Metazoa</taxon>
        <taxon>Ecdysozoa</taxon>
        <taxon>Nematoda</taxon>
        <taxon>Chromadorea</taxon>
        <taxon>Rhabditida</taxon>
        <taxon>Rhabditina</taxon>
        <taxon>Rhabditomorpha</taxon>
        <taxon>Strongyloidea</taxon>
        <taxon>Ancylostomatidae</taxon>
        <taxon>Ancylostomatinae</taxon>
        <taxon>Ancylostoma</taxon>
    </lineage>
</organism>
<name>A0A0D6L625_9BILA</name>
<evidence type="ECO:0000313" key="2">
    <source>
        <dbReference type="Proteomes" id="UP000054495"/>
    </source>
</evidence>
<dbReference type="AlphaFoldDB" id="A0A0D6L625"/>
<dbReference type="Proteomes" id="UP000054495">
    <property type="component" value="Unassembled WGS sequence"/>
</dbReference>
<protein>
    <submittedName>
        <fullName evidence="1">Uncharacterized protein</fullName>
    </submittedName>
</protein>
<dbReference type="EMBL" id="KE125804">
    <property type="protein sequence ID" value="EPB67035.1"/>
    <property type="molecule type" value="Genomic_DNA"/>
</dbReference>